<feature type="compositionally biased region" description="Basic and acidic residues" evidence="1">
    <location>
        <begin position="472"/>
        <end position="481"/>
    </location>
</feature>
<feature type="compositionally biased region" description="Basic and acidic residues" evidence="1">
    <location>
        <begin position="42"/>
        <end position="54"/>
    </location>
</feature>
<evidence type="ECO:0000313" key="2">
    <source>
        <dbReference type="EMBL" id="PAV92615.1"/>
    </source>
</evidence>
<name>A0A2A2M2U5_9BILA</name>
<feature type="region of interest" description="Disordered" evidence="1">
    <location>
        <begin position="552"/>
        <end position="571"/>
    </location>
</feature>
<accession>A0A2A2M2U5</accession>
<keyword evidence="3" id="KW-1185">Reference proteome</keyword>
<organism evidence="2 3">
    <name type="scientific">Diploscapter pachys</name>
    <dbReference type="NCBI Taxonomy" id="2018661"/>
    <lineage>
        <taxon>Eukaryota</taxon>
        <taxon>Metazoa</taxon>
        <taxon>Ecdysozoa</taxon>
        <taxon>Nematoda</taxon>
        <taxon>Chromadorea</taxon>
        <taxon>Rhabditida</taxon>
        <taxon>Rhabditina</taxon>
        <taxon>Rhabditomorpha</taxon>
        <taxon>Rhabditoidea</taxon>
        <taxon>Rhabditidae</taxon>
        <taxon>Diploscapter</taxon>
    </lineage>
</organism>
<feature type="compositionally biased region" description="Low complexity" evidence="1">
    <location>
        <begin position="32"/>
        <end position="41"/>
    </location>
</feature>
<feature type="compositionally biased region" description="Basic and acidic residues" evidence="1">
    <location>
        <begin position="453"/>
        <end position="464"/>
    </location>
</feature>
<protein>
    <submittedName>
        <fullName evidence="2">Uncharacterized protein</fullName>
    </submittedName>
</protein>
<evidence type="ECO:0000256" key="1">
    <source>
        <dbReference type="SAM" id="MobiDB-lite"/>
    </source>
</evidence>
<feature type="region of interest" description="Disordered" evidence="1">
    <location>
        <begin position="449"/>
        <end position="519"/>
    </location>
</feature>
<reference evidence="2 3" key="1">
    <citation type="journal article" date="2017" name="Curr. Biol.">
        <title>Genome architecture and evolution of a unichromosomal asexual nematode.</title>
        <authorList>
            <person name="Fradin H."/>
            <person name="Zegar C."/>
            <person name="Gutwein M."/>
            <person name="Lucas J."/>
            <person name="Kovtun M."/>
            <person name="Corcoran D."/>
            <person name="Baugh L.R."/>
            <person name="Kiontke K."/>
            <person name="Gunsalus K."/>
            <person name="Fitch D.H."/>
            <person name="Piano F."/>
        </authorList>
    </citation>
    <scope>NUCLEOTIDE SEQUENCE [LARGE SCALE GENOMIC DNA]</scope>
    <source>
        <strain evidence="2">PF1309</strain>
    </source>
</reference>
<gene>
    <name evidence="2" type="ORF">WR25_17778</name>
</gene>
<comment type="caution">
    <text evidence="2">The sequence shown here is derived from an EMBL/GenBank/DDBJ whole genome shotgun (WGS) entry which is preliminary data.</text>
</comment>
<evidence type="ECO:0000313" key="3">
    <source>
        <dbReference type="Proteomes" id="UP000218231"/>
    </source>
</evidence>
<dbReference type="EMBL" id="LIAE01006120">
    <property type="protein sequence ID" value="PAV92615.1"/>
    <property type="molecule type" value="Genomic_DNA"/>
</dbReference>
<dbReference type="Proteomes" id="UP000218231">
    <property type="component" value="Unassembled WGS sequence"/>
</dbReference>
<sequence length="639" mass="67247">MPSTDDTAWAIGWVTKPCISSAGAPGYSVVTQRQQPQQQDQGADHQRQHRPAHEQVGKCHGVFSLGSGAAGRSLQGVYGGLHGGAVAQAQLPGHHHLVVFAQALLDHYPAGLAFTGTHRHTLYHQGIGGGIVAGDEHRVAVGGVGHGGFRHGQHLAVIGAGYLHAGIHAGRQARIGLCQGGLHLHRARTADQGIDGGDMRGEGRIGERIQAHLDRLAGAQLGAELLLEGEVDIKAAGVDQADHRVADIEILALVHPADTQAPVEGCAHRLLGDHRLGTGQLALGHVAGRQGVVQLFLGGGVLAQQVLDPPVVGPCIVQLGLQAQALGLLRGIVEGDQHITLAHLLAGAEVDRRHPPADLGRHQHLVHRLQLADAGEGALLRCFLYRGQGHLDQVPRRGCRGLGLPGVAPGQATGGPIQVEQEERQGRPQHQHQVGELQAFLAYPVAEPQAPEQHGEGEGKEGAKRQVQPGAGHERVLHDDQPIGADPGRQAGDDLQQQDHHQRGTGQARRMTGPAQQGEFDGRRLAQWRHGQGGANGADGAGESLQVVQYRDAQPQRQAHGLDGLEQPQGGAALTAPAEGVVHACPGTRVRASRKRWVLASASTRPTTATPPPTRPICATPTWLLTMLPSNAPPPIPML</sequence>
<dbReference type="AlphaFoldDB" id="A0A2A2M2U5"/>
<proteinExistence type="predicted"/>
<feature type="region of interest" description="Disordered" evidence="1">
    <location>
        <begin position="25"/>
        <end position="54"/>
    </location>
</feature>